<dbReference type="STRING" id="139420.A0A371D8R5"/>
<feature type="domain" description="BTB" evidence="1">
    <location>
        <begin position="33"/>
        <end position="96"/>
    </location>
</feature>
<evidence type="ECO:0000313" key="2">
    <source>
        <dbReference type="EMBL" id="RDX48935.1"/>
    </source>
</evidence>
<accession>A0A371D8R5</accession>
<dbReference type="EMBL" id="KZ857408">
    <property type="protein sequence ID" value="RDX48935.1"/>
    <property type="molecule type" value="Genomic_DNA"/>
</dbReference>
<gene>
    <name evidence="2" type="ORF">OH76DRAFT_1351645</name>
</gene>
<name>A0A371D8R5_9APHY</name>
<organism evidence="2 3">
    <name type="scientific">Lentinus brumalis</name>
    <dbReference type="NCBI Taxonomy" id="2498619"/>
    <lineage>
        <taxon>Eukaryota</taxon>
        <taxon>Fungi</taxon>
        <taxon>Dikarya</taxon>
        <taxon>Basidiomycota</taxon>
        <taxon>Agaricomycotina</taxon>
        <taxon>Agaricomycetes</taxon>
        <taxon>Polyporales</taxon>
        <taxon>Polyporaceae</taxon>
        <taxon>Lentinus</taxon>
    </lineage>
</organism>
<dbReference type="CDD" id="cd18186">
    <property type="entry name" value="BTB_POZ_ZBTB_KLHL-like"/>
    <property type="match status" value="1"/>
</dbReference>
<dbReference type="AlphaFoldDB" id="A0A371D8R5"/>
<dbReference type="InterPro" id="IPR000210">
    <property type="entry name" value="BTB/POZ_dom"/>
</dbReference>
<dbReference type="OrthoDB" id="3036049at2759"/>
<sequence>MSEDSRSHKRTRNEEPQALEPLVHDAEFWLDDGNVVLVARDTVFRVYRGLLAAQSTVFADMFTSSSSAADEVYEGCPIVRVSDSPEELRHFLRVLFPKSRRLFYNDDKEAKVTFDQVCAVIRLAHKYHVEDIERQALSALKAYYTDDFDQFENMDDDDDDTLPIAFADVSVPHAVAAINIARLTDTPSILPLAFYHCCVLGGKVLDGYAREDGTIDHLEREDVKKCMDGRNALGREALRIILRIFRDETCDQCPTPTKCILALPGMLVDAVNLESSADCNVLNSWTGFMNDIAQLWGLCEVCRHALAARDVKERRVTWRRLPEIFQLEVEGWDDEEHA</sequence>
<protein>
    <recommendedName>
        <fullName evidence="1">BTB domain-containing protein</fullName>
    </recommendedName>
</protein>
<dbReference type="SUPFAM" id="SSF54695">
    <property type="entry name" value="POZ domain"/>
    <property type="match status" value="1"/>
</dbReference>
<evidence type="ECO:0000313" key="3">
    <source>
        <dbReference type="Proteomes" id="UP000256964"/>
    </source>
</evidence>
<dbReference type="Gene3D" id="3.30.710.10">
    <property type="entry name" value="Potassium Channel Kv1.1, Chain A"/>
    <property type="match status" value="1"/>
</dbReference>
<proteinExistence type="predicted"/>
<reference evidence="2 3" key="1">
    <citation type="journal article" date="2018" name="Biotechnol. Biofuels">
        <title>Integrative visual omics of the white-rot fungus Polyporus brumalis exposes the biotechnological potential of its oxidative enzymes for delignifying raw plant biomass.</title>
        <authorList>
            <person name="Miyauchi S."/>
            <person name="Rancon A."/>
            <person name="Drula E."/>
            <person name="Hage H."/>
            <person name="Chaduli D."/>
            <person name="Favel A."/>
            <person name="Grisel S."/>
            <person name="Henrissat B."/>
            <person name="Herpoel-Gimbert I."/>
            <person name="Ruiz-Duenas F.J."/>
            <person name="Chevret D."/>
            <person name="Hainaut M."/>
            <person name="Lin J."/>
            <person name="Wang M."/>
            <person name="Pangilinan J."/>
            <person name="Lipzen A."/>
            <person name="Lesage-Meessen L."/>
            <person name="Navarro D."/>
            <person name="Riley R."/>
            <person name="Grigoriev I.V."/>
            <person name="Zhou S."/>
            <person name="Raouche S."/>
            <person name="Rosso M.N."/>
        </authorList>
    </citation>
    <scope>NUCLEOTIDE SEQUENCE [LARGE SCALE GENOMIC DNA]</scope>
    <source>
        <strain evidence="2 3">BRFM 1820</strain>
    </source>
</reference>
<evidence type="ECO:0000259" key="1">
    <source>
        <dbReference type="PROSITE" id="PS50097"/>
    </source>
</evidence>
<dbReference type="InterPro" id="IPR011333">
    <property type="entry name" value="SKP1/BTB/POZ_sf"/>
</dbReference>
<dbReference type="Proteomes" id="UP000256964">
    <property type="component" value="Unassembled WGS sequence"/>
</dbReference>
<keyword evidence="3" id="KW-1185">Reference proteome</keyword>
<dbReference type="Pfam" id="PF00651">
    <property type="entry name" value="BTB"/>
    <property type="match status" value="1"/>
</dbReference>
<dbReference type="PROSITE" id="PS50097">
    <property type="entry name" value="BTB"/>
    <property type="match status" value="1"/>
</dbReference>
<dbReference type="SMART" id="SM00225">
    <property type="entry name" value="BTB"/>
    <property type="match status" value="1"/>
</dbReference>